<protein>
    <submittedName>
        <fullName evidence="1">Uncharacterized protein</fullName>
    </submittedName>
</protein>
<comment type="caution">
    <text evidence="1">The sequence shown here is derived from an EMBL/GenBank/DDBJ whole genome shotgun (WGS) entry which is preliminary data.</text>
</comment>
<dbReference type="Proteomes" id="UP000198211">
    <property type="component" value="Unassembled WGS sequence"/>
</dbReference>
<keyword evidence="2" id="KW-1185">Reference proteome</keyword>
<sequence length="251" mass="28911">MTLTKSKGRPKLRRKQVREAKKLRMEKSVAEAIALVQGTLVPVKCLALVRKTFECYFNMRCLFEPYGSIVECSQYCGAYKETKINRKVKIVFPKPCVTKFIAGIETYRKSLPTEDHSRMLGVTIKKFGAFTEKNLNTMRDWNDEMSALADVSYLCDSMRVFKFSRIFLPSPLNNWTTVDLEACSKRLETVHLKLKLDTRFGRVAVPEVAFFRRSEWLDDSCMKLVMSHLIDQEQDAQGQSRIGCVNPLMQP</sequence>
<proteinExistence type="predicted"/>
<dbReference type="AlphaFoldDB" id="A0A225WY10"/>
<accession>A0A225WY10</accession>
<dbReference type="OrthoDB" id="123872at2759"/>
<evidence type="ECO:0000313" key="1">
    <source>
        <dbReference type="EMBL" id="OWZ22541.1"/>
    </source>
</evidence>
<gene>
    <name evidence="1" type="ORF">PHMEG_0002732</name>
</gene>
<reference evidence="2" key="1">
    <citation type="submission" date="2017-03" db="EMBL/GenBank/DDBJ databases">
        <title>Phytopthora megakarya and P. palmivora, two closely related causual agents of cacao black pod achieved similar genome size and gene model numbers by different mechanisms.</title>
        <authorList>
            <person name="Ali S."/>
            <person name="Shao J."/>
            <person name="Larry D.J."/>
            <person name="Kronmiller B."/>
            <person name="Shen D."/>
            <person name="Strem M.D."/>
            <person name="Melnick R.L."/>
            <person name="Guiltinan M.J."/>
            <person name="Tyler B.M."/>
            <person name="Meinhardt L.W."/>
            <person name="Bailey B.A."/>
        </authorList>
    </citation>
    <scope>NUCLEOTIDE SEQUENCE [LARGE SCALE GENOMIC DNA]</scope>
    <source>
        <strain evidence="2">zdho120</strain>
    </source>
</reference>
<dbReference type="STRING" id="4795.A0A225WY10"/>
<name>A0A225WY10_9STRA</name>
<organism evidence="1 2">
    <name type="scientific">Phytophthora megakarya</name>
    <dbReference type="NCBI Taxonomy" id="4795"/>
    <lineage>
        <taxon>Eukaryota</taxon>
        <taxon>Sar</taxon>
        <taxon>Stramenopiles</taxon>
        <taxon>Oomycota</taxon>
        <taxon>Peronosporomycetes</taxon>
        <taxon>Peronosporales</taxon>
        <taxon>Peronosporaceae</taxon>
        <taxon>Phytophthora</taxon>
    </lineage>
</organism>
<dbReference type="EMBL" id="NBNE01000128">
    <property type="protein sequence ID" value="OWZ22541.1"/>
    <property type="molecule type" value="Genomic_DNA"/>
</dbReference>
<evidence type="ECO:0000313" key="2">
    <source>
        <dbReference type="Proteomes" id="UP000198211"/>
    </source>
</evidence>